<evidence type="ECO:0000313" key="3">
    <source>
        <dbReference type="Proteomes" id="UP000034883"/>
    </source>
</evidence>
<dbReference type="STRING" id="927083.DB32_008459"/>
<reference evidence="2 3" key="1">
    <citation type="submission" date="2015-03" db="EMBL/GenBank/DDBJ databases">
        <title>Genome assembly of Sandaracinus amylolyticus DSM 53668.</title>
        <authorList>
            <person name="Sharma G."/>
            <person name="Subramanian S."/>
        </authorList>
    </citation>
    <scope>NUCLEOTIDE SEQUENCE [LARGE SCALE GENOMIC DNA]</scope>
    <source>
        <strain evidence="2 3">DSM 53668</strain>
    </source>
</reference>
<dbReference type="Proteomes" id="UP000034883">
    <property type="component" value="Chromosome"/>
</dbReference>
<organism evidence="2 3">
    <name type="scientific">Sandaracinus amylolyticus</name>
    <dbReference type="NCBI Taxonomy" id="927083"/>
    <lineage>
        <taxon>Bacteria</taxon>
        <taxon>Pseudomonadati</taxon>
        <taxon>Myxococcota</taxon>
        <taxon>Polyangia</taxon>
        <taxon>Polyangiales</taxon>
        <taxon>Sandaracinaceae</taxon>
        <taxon>Sandaracinus</taxon>
    </lineage>
</organism>
<name>A0A0F6YMY9_9BACT</name>
<sequence length="98" mass="10375">MRDALLSLGRTDEEELMEWVRAAAAWVSAAAFLVLASSAEAQQVYGVEDVPEVDWMTSGLAPLVLLLGLGIVVALVAAGVAAVLLRSPRGRFRGPREA</sequence>
<keyword evidence="1" id="KW-0812">Transmembrane</keyword>
<evidence type="ECO:0000313" key="2">
    <source>
        <dbReference type="EMBL" id="AKF11310.1"/>
    </source>
</evidence>
<evidence type="ECO:0000256" key="1">
    <source>
        <dbReference type="SAM" id="Phobius"/>
    </source>
</evidence>
<proteinExistence type="predicted"/>
<accession>A0A0F6YMY9</accession>
<keyword evidence="1" id="KW-0472">Membrane</keyword>
<keyword evidence="1" id="KW-1133">Transmembrane helix</keyword>
<dbReference type="EMBL" id="CP011125">
    <property type="protein sequence ID" value="AKF11310.1"/>
    <property type="molecule type" value="Genomic_DNA"/>
</dbReference>
<feature type="transmembrane region" description="Helical" evidence="1">
    <location>
        <begin position="65"/>
        <end position="85"/>
    </location>
</feature>
<dbReference type="KEGG" id="samy:DB32_008459"/>
<protein>
    <submittedName>
        <fullName evidence="2">Uncharacterized protein</fullName>
    </submittedName>
</protein>
<keyword evidence="3" id="KW-1185">Reference proteome</keyword>
<dbReference type="AlphaFoldDB" id="A0A0F6YMY9"/>
<gene>
    <name evidence="2" type="ORF">DB32_008459</name>
</gene>